<dbReference type="RefSeq" id="WP_307817572.1">
    <property type="nucleotide sequence ID" value="NZ_BAAAYA010000023.1"/>
</dbReference>
<evidence type="ECO:0000259" key="1">
    <source>
        <dbReference type="Pfam" id="PF13021"/>
    </source>
</evidence>
<evidence type="ECO:0000313" key="2">
    <source>
        <dbReference type="EMBL" id="MFC4186748.1"/>
    </source>
</evidence>
<evidence type="ECO:0000313" key="3">
    <source>
        <dbReference type="Proteomes" id="UP001595871"/>
    </source>
</evidence>
<accession>A0ABV8N0X9</accession>
<gene>
    <name evidence="2" type="ORF">ACFO3R_10190</name>
</gene>
<dbReference type="InterPro" id="IPR024976">
    <property type="entry name" value="DUF3885"/>
</dbReference>
<dbReference type="EMBL" id="JBHSCF010000015">
    <property type="protein sequence ID" value="MFC4186748.1"/>
    <property type="molecule type" value="Genomic_DNA"/>
</dbReference>
<keyword evidence="3" id="KW-1185">Reference proteome</keyword>
<feature type="domain" description="DUF3885" evidence="1">
    <location>
        <begin position="30"/>
        <end position="196"/>
    </location>
</feature>
<dbReference type="Pfam" id="PF13021">
    <property type="entry name" value="DUF3885"/>
    <property type="match status" value="1"/>
</dbReference>
<proteinExistence type="predicted"/>
<comment type="caution">
    <text evidence="2">The sequence shown here is derived from an EMBL/GenBank/DDBJ whole genome shotgun (WGS) entry which is preliminary data.</text>
</comment>
<organism evidence="2 3">
    <name type="scientific">Streptomyces flavovirens</name>
    <dbReference type="NCBI Taxonomy" id="52258"/>
    <lineage>
        <taxon>Bacteria</taxon>
        <taxon>Bacillati</taxon>
        <taxon>Actinomycetota</taxon>
        <taxon>Actinomycetes</taxon>
        <taxon>Kitasatosporales</taxon>
        <taxon>Streptomycetaceae</taxon>
        <taxon>Streptomyces</taxon>
    </lineage>
</organism>
<name>A0ABV8N0X9_9ACTN</name>
<sequence length="199" mass="22913">MNRSTPGLDLEALSALWQRQWPAPQQDIPMRRAYPDQWVRFHSLPGSKRYPDDETEYVILLERHHTLLAELGPNDDELYVVTREWNGDPEAVTRMADLQRVDPDAQHWSSCVHNDDFPDDILYQHEYISRRPRNKQTLDPLLRLVADEVIAGVTLAPLDLRWLYHPYDGGGDVFAPSAAVRDDLKAAHPDWLSTHPSGM</sequence>
<protein>
    <recommendedName>
        <fullName evidence="1">DUF3885 domain-containing protein</fullName>
    </recommendedName>
</protein>
<reference evidence="3" key="1">
    <citation type="journal article" date="2019" name="Int. J. Syst. Evol. Microbiol.">
        <title>The Global Catalogue of Microorganisms (GCM) 10K type strain sequencing project: providing services to taxonomists for standard genome sequencing and annotation.</title>
        <authorList>
            <consortium name="The Broad Institute Genomics Platform"/>
            <consortium name="The Broad Institute Genome Sequencing Center for Infectious Disease"/>
            <person name="Wu L."/>
            <person name="Ma J."/>
        </authorList>
    </citation>
    <scope>NUCLEOTIDE SEQUENCE [LARGE SCALE GENOMIC DNA]</scope>
    <source>
        <strain evidence="3">CCM 3243</strain>
    </source>
</reference>
<dbReference type="Proteomes" id="UP001595871">
    <property type="component" value="Unassembled WGS sequence"/>
</dbReference>